<dbReference type="GO" id="GO:0016874">
    <property type="term" value="F:ligase activity"/>
    <property type="evidence" value="ECO:0007669"/>
    <property type="project" value="UniProtKB-KW"/>
</dbReference>
<dbReference type="PANTHER" id="PTHR31901">
    <property type="entry name" value="GH3 DOMAIN-CONTAINING PROTEIN"/>
    <property type="match status" value="1"/>
</dbReference>
<reference evidence="6" key="1">
    <citation type="journal article" date="2016" name="Proc. Natl. Acad. Sci. U.S.A.">
        <title>Chromosome-level assembly of Arabidopsis thaliana Ler reveals the extent of translocation and inversion polymorphisms.</title>
        <authorList>
            <person name="Zapata L."/>
            <person name="Ding J."/>
            <person name="Willing E.M."/>
            <person name="Hartwig B."/>
            <person name="Bezdan D."/>
            <person name="Jiao W.B."/>
            <person name="Patel V."/>
            <person name="Velikkakam James G."/>
            <person name="Koornneef M."/>
            <person name="Ossowski S."/>
            <person name="Schneeberger K."/>
        </authorList>
    </citation>
    <scope>NUCLEOTIDE SEQUENCE [LARGE SCALE GENOMIC DNA]</scope>
    <source>
        <strain evidence="6">cv. Landsberg erecta</strain>
    </source>
</reference>
<name>A0A178UKT2_ARATH</name>
<sequence length="672" mass="75832">MFLSPRSAHQKVGLSMLIDPLPEKNTKSGNSSTILRHRTFRQTTHFVCFLLRQGKWPELIYFARTKQSLVSQKAAQAIMLPKFDPTDQKACLSLLEDVTTNVKQIQDSVLEAILSRNAHTEYLSGFLNGQADKKSFKKNVPVVTYEDIKPYIDRIANGEPSDLICDRPISVLLTSSGTSGGVPKLIPLTTEELEQRISFASLYRPLLYKYIEGIRERKSFMLYFVTRESETASGILVRTMITCVLKSVTPANSFIWDQSQISPHAITTCSDTTQSMYCQLLCGLLQRDNVGRLGAPFASSFLKIIKFLEDHWPEFCSNIRTGCLSDWITDPQCVSGIGKFLTAPNPELASLIEQECSQTSWEAIVKRLWPKAKCIEAIVTGTMAQYNPLLEFYSGGLPVISTFYGSSECFFGLNLNPLSKPNEVSYTIIPCMAYFEFLEVEKDYESGHDPAENPVVVDLVDVKIGHDYEPVVTTFAGLYRYRLGDVLRVTGFYNNAPQFHFVGRQKVVLSIDMDKTYDEDLLKAVTNASLLLEPHDLMLMDFTSRVDSSSYPGHYVLYWELGRKVKDAKLELDQNVLEECCFTIEESLDAVYRKGRKNDKNIGPLEIKVVKPGAFDKLMNFFLSRGSSVSQYKTPRSVTSEEALNILEANVVSEFLSQKTPSWELHELHSSR</sequence>
<dbReference type="InterPro" id="IPR055377">
    <property type="entry name" value="GH3_M"/>
</dbReference>
<dbReference type="EMBL" id="LUHQ01000005">
    <property type="protein sequence ID" value="OAO94150.1"/>
    <property type="molecule type" value="Genomic_DNA"/>
</dbReference>
<dbReference type="Proteomes" id="UP000078284">
    <property type="component" value="Chromosome 5"/>
</dbReference>
<feature type="domain" description="GH3 middle" evidence="3">
    <location>
        <begin position="426"/>
        <end position="504"/>
    </location>
</feature>
<evidence type="ECO:0000313" key="6">
    <source>
        <dbReference type="Proteomes" id="UP000078284"/>
    </source>
</evidence>
<dbReference type="Pfam" id="PF23571">
    <property type="entry name" value="GH3_M"/>
    <property type="match status" value="1"/>
</dbReference>
<dbReference type="Pfam" id="PF03321">
    <property type="entry name" value="GH3"/>
    <property type="match status" value="1"/>
</dbReference>
<dbReference type="AlphaFoldDB" id="A0A178UKT2"/>
<protein>
    <recommendedName>
        <fullName evidence="7">Auxin-responsive GH3 family protein</fullName>
    </recommendedName>
</protein>
<dbReference type="ExpressionAtlas" id="A0A178UKT2">
    <property type="expression patterns" value="baseline and differential"/>
</dbReference>
<dbReference type="InterPro" id="IPR004993">
    <property type="entry name" value="GH3"/>
</dbReference>
<proteinExistence type="inferred from homology"/>
<comment type="caution">
    <text evidence="5">The sequence shown here is derived from an EMBL/GenBank/DDBJ whole genome shotgun (WGS) entry which is preliminary data.</text>
</comment>
<evidence type="ECO:0008006" key="7">
    <source>
        <dbReference type="Google" id="ProtNLM"/>
    </source>
</evidence>
<keyword evidence="2" id="KW-0436">Ligase</keyword>
<evidence type="ECO:0000259" key="3">
    <source>
        <dbReference type="Pfam" id="PF23571"/>
    </source>
</evidence>
<evidence type="ECO:0000259" key="4">
    <source>
        <dbReference type="Pfam" id="PF23572"/>
    </source>
</evidence>
<gene>
    <name evidence="5" type="ordered locus">AXX17_At5g12780</name>
</gene>
<evidence type="ECO:0000256" key="2">
    <source>
        <dbReference type="ARBA" id="ARBA00022598"/>
    </source>
</evidence>
<organism evidence="5 6">
    <name type="scientific">Arabidopsis thaliana</name>
    <name type="common">Mouse-ear cress</name>
    <dbReference type="NCBI Taxonomy" id="3702"/>
    <lineage>
        <taxon>Eukaryota</taxon>
        <taxon>Viridiplantae</taxon>
        <taxon>Streptophyta</taxon>
        <taxon>Embryophyta</taxon>
        <taxon>Tracheophyta</taxon>
        <taxon>Spermatophyta</taxon>
        <taxon>Magnoliopsida</taxon>
        <taxon>eudicotyledons</taxon>
        <taxon>Gunneridae</taxon>
        <taxon>Pentapetalae</taxon>
        <taxon>rosids</taxon>
        <taxon>malvids</taxon>
        <taxon>Brassicales</taxon>
        <taxon>Brassicaceae</taxon>
        <taxon>Camelineae</taxon>
        <taxon>Arabidopsis</taxon>
    </lineage>
</organism>
<dbReference type="PANTHER" id="PTHR31901:SF78">
    <property type="entry name" value="AUXIN-RESPONSIVE GH3 FAMILY PROTEIN-RELATED"/>
    <property type="match status" value="1"/>
</dbReference>
<feature type="domain" description="GH3 C-terminal" evidence="4">
    <location>
        <begin position="519"/>
        <end position="641"/>
    </location>
</feature>
<dbReference type="Pfam" id="PF23572">
    <property type="entry name" value="GH3_C"/>
    <property type="match status" value="1"/>
</dbReference>
<comment type="similarity">
    <text evidence="1">Belongs to the IAA-amido conjugating enzyme family.</text>
</comment>
<evidence type="ECO:0000313" key="5">
    <source>
        <dbReference type="EMBL" id="OAO94150.1"/>
    </source>
</evidence>
<evidence type="ECO:0000256" key="1">
    <source>
        <dbReference type="ARBA" id="ARBA00008068"/>
    </source>
</evidence>
<accession>A0A178UKT2</accession>
<dbReference type="InterPro" id="IPR055378">
    <property type="entry name" value="GH3_C"/>
</dbReference>